<proteinExistence type="inferred from homology"/>
<evidence type="ECO:0000256" key="2">
    <source>
        <dbReference type="HAMAP-Rule" id="MF_01053"/>
    </source>
</evidence>
<feature type="compositionally biased region" description="Polar residues" evidence="3">
    <location>
        <begin position="9"/>
        <end position="18"/>
    </location>
</feature>
<dbReference type="InterPro" id="IPR008249">
    <property type="entry name" value="UPF0231"/>
</dbReference>
<sequence length="152" mass="17494">MRDPDNGRQAHSASSVAVNNEDDQRWGTEGMDYEFKKNTLDGSYHAIFSMGHEVLGHWIIDELGKDVEKIDMVIDQLSALKNSTKEWRLTGDELTLCLQDNEALVQANCLFSEEDEDFEEDFHFYDEESMSVCGFEDLAQALEAWRAFVIRF</sequence>
<accession>A0A1T5I2P2</accession>
<dbReference type="AlphaFoldDB" id="A0A1T5I2P2"/>
<dbReference type="Pfam" id="PF06062">
    <property type="entry name" value="UPF0231"/>
    <property type="match status" value="1"/>
</dbReference>
<dbReference type="EMBL" id="FUZI01000005">
    <property type="protein sequence ID" value="SKC33323.1"/>
    <property type="molecule type" value="Genomic_DNA"/>
</dbReference>
<dbReference type="HAMAP" id="MF_01053">
    <property type="entry name" value="UPF0231"/>
    <property type="match status" value="1"/>
</dbReference>
<comment type="similarity">
    <text evidence="1 2">Belongs to the UPF0231 family.</text>
</comment>
<dbReference type="Proteomes" id="UP000189966">
    <property type="component" value="Unassembled WGS sequence"/>
</dbReference>
<feature type="region of interest" description="Disordered" evidence="3">
    <location>
        <begin position="1"/>
        <end position="23"/>
    </location>
</feature>
<organism evidence="4 5">
    <name type="scientific">Photobacterium piscicola</name>
    <dbReference type="NCBI Taxonomy" id="1378299"/>
    <lineage>
        <taxon>Bacteria</taxon>
        <taxon>Pseudomonadati</taxon>
        <taxon>Pseudomonadota</taxon>
        <taxon>Gammaproteobacteria</taxon>
        <taxon>Vibrionales</taxon>
        <taxon>Vibrionaceae</taxon>
        <taxon>Photobacterium</taxon>
    </lineage>
</organism>
<protein>
    <recommendedName>
        <fullName evidence="2">UPF0231 protein CZ809_02910</fullName>
    </recommendedName>
</protein>
<evidence type="ECO:0000313" key="5">
    <source>
        <dbReference type="Proteomes" id="UP000189966"/>
    </source>
</evidence>
<name>A0A1T5I2P2_9GAMM</name>
<gene>
    <name evidence="4" type="ORF">CZ809_02910</name>
</gene>
<evidence type="ECO:0000256" key="3">
    <source>
        <dbReference type="SAM" id="MobiDB-lite"/>
    </source>
</evidence>
<evidence type="ECO:0000256" key="1">
    <source>
        <dbReference type="ARBA" id="ARBA00005367"/>
    </source>
</evidence>
<evidence type="ECO:0000313" key="4">
    <source>
        <dbReference type="EMBL" id="SKC33323.1"/>
    </source>
</evidence>
<reference evidence="4 5" key="1">
    <citation type="submission" date="2017-02" db="EMBL/GenBank/DDBJ databases">
        <authorList>
            <person name="Peterson S.W."/>
        </authorList>
    </citation>
    <scope>NUCLEOTIDE SEQUENCE [LARGE SCALE GENOMIC DNA]</scope>
    <source>
        <strain evidence="5">type strain: NCCB 100098</strain>
    </source>
</reference>